<dbReference type="RefSeq" id="XP_015509375.1">
    <property type="nucleotide sequence ID" value="XM_015653889.2"/>
</dbReference>
<feature type="domain" description="DUF4706" evidence="1">
    <location>
        <begin position="12"/>
        <end position="119"/>
    </location>
</feature>
<reference evidence="3" key="1">
    <citation type="submission" date="2025-08" db="UniProtKB">
        <authorList>
            <consortium name="RefSeq"/>
        </authorList>
    </citation>
    <scope>IDENTIFICATION</scope>
    <source>
        <tissue evidence="3">Thorax and Abdomen</tissue>
    </source>
</reference>
<evidence type="ECO:0000313" key="3">
    <source>
        <dbReference type="RefSeq" id="XP_015509375.1"/>
    </source>
</evidence>
<dbReference type="PANTHER" id="PTHR34394">
    <property type="entry name" value="SIMILAR TO RIKEN CDNA 2310022B05"/>
    <property type="match status" value="1"/>
</dbReference>
<keyword evidence="2" id="KW-1185">Reference proteome</keyword>
<protein>
    <submittedName>
        <fullName evidence="3">Uncharacterized protein C1orf198 homolog</fullName>
    </submittedName>
</protein>
<proteinExistence type="predicted"/>
<dbReference type="PANTHER" id="PTHR34394:SF1">
    <property type="entry name" value="SIMILAR TO RIKEN CDNA 2310022B05"/>
    <property type="match status" value="1"/>
</dbReference>
<dbReference type="Pfam" id="PF15797">
    <property type="entry name" value="DUF4706"/>
    <property type="match status" value="1"/>
</dbReference>
<dbReference type="AlphaFoldDB" id="A0A6J0B2T6"/>
<dbReference type="Proteomes" id="UP000829291">
    <property type="component" value="Chromosome 3"/>
</dbReference>
<dbReference type="InParanoid" id="A0A6J0B2T6"/>
<gene>
    <name evidence="3" type="primary">LOC107216638</name>
</gene>
<dbReference type="OrthoDB" id="5984457at2759"/>
<accession>A0A6J0B2T6</accession>
<dbReference type="KEGG" id="nlo:107216638"/>
<dbReference type="InterPro" id="IPR031600">
    <property type="entry name" value="DUF4706"/>
</dbReference>
<dbReference type="GeneID" id="107216638"/>
<sequence length="307" mass="34803">MSSKTLNALAEEYFYNINPLAQRIGEDVAATKDAYEGLWNTLSLAEKNQAIDETIIQPEVALKYTLKKSENVKDLPDSYPKLRIQTGMKYMIDDTGSTLRWRDEHSAPFSVMTQSQMNLNVFESHEEAKPKLSSNYISDSSHFSSPSKIPRDNDTLRNDNYNHNEASINHMSFNQSEGFPDKTNSYVANERDILINSRPETDKPESIFSKLIGKTSLLKIQNNLNNEDTECLVSQKNLTGKNCQITIQNVDKNQMNINLTSSSKTKTNEIDESTALLETPNSYSSFQLSQLQDDGIPKTGFEFLDNW</sequence>
<name>A0A6J0B2T6_NEOLC</name>
<evidence type="ECO:0000313" key="2">
    <source>
        <dbReference type="Proteomes" id="UP000829291"/>
    </source>
</evidence>
<evidence type="ECO:0000259" key="1">
    <source>
        <dbReference type="Pfam" id="PF15797"/>
    </source>
</evidence>
<organism evidence="3">
    <name type="scientific">Neodiprion lecontei</name>
    <name type="common">Redheaded pine sawfly</name>
    <dbReference type="NCBI Taxonomy" id="441921"/>
    <lineage>
        <taxon>Eukaryota</taxon>
        <taxon>Metazoa</taxon>
        <taxon>Ecdysozoa</taxon>
        <taxon>Arthropoda</taxon>
        <taxon>Hexapoda</taxon>
        <taxon>Insecta</taxon>
        <taxon>Pterygota</taxon>
        <taxon>Neoptera</taxon>
        <taxon>Endopterygota</taxon>
        <taxon>Hymenoptera</taxon>
        <taxon>Tenthredinoidea</taxon>
        <taxon>Diprionidae</taxon>
        <taxon>Diprioninae</taxon>
        <taxon>Neodiprion</taxon>
    </lineage>
</organism>